<sequence length="96" mass="10893">MNESNASGLVPEVLHEHDEHGEILLIDIHLIFDEYDLEAGNGELHPRIVRYTPDWDGYGPMPGSIRVTSIDEFQDQLGDPVRPFEAIEPHAEMNDE</sequence>
<keyword evidence="2" id="KW-1185">Reference proteome</keyword>
<protein>
    <submittedName>
        <fullName evidence="1">Uncharacterized protein</fullName>
    </submittedName>
</protein>
<dbReference type="AlphaFoldDB" id="A0A0W1SGG8"/>
<comment type="caution">
    <text evidence="1">The sequence shown here is derived from an EMBL/GenBank/DDBJ whole genome shotgun (WGS) entry which is preliminary data.</text>
</comment>
<evidence type="ECO:0000313" key="1">
    <source>
        <dbReference type="EMBL" id="KTG25225.1"/>
    </source>
</evidence>
<gene>
    <name evidence="1" type="ORF">AUR66_16355</name>
</gene>
<dbReference type="Proteomes" id="UP000053157">
    <property type="component" value="Unassembled WGS sequence"/>
</dbReference>
<name>A0A0W1SGG8_9EURY</name>
<accession>A0A0W1SGG8</accession>
<dbReference type="EMBL" id="LOPV01000265">
    <property type="protein sequence ID" value="KTG25225.1"/>
    <property type="molecule type" value="Genomic_DNA"/>
</dbReference>
<dbReference type="OrthoDB" id="323392at2157"/>
<dbReference type="RefSeq" id="WP_058572583.1">
    <property type="nucleotide sequence ID" value="NZ_LOPV01000265.1"/>
</dbReference>
<reference evidence="1 2" key="1">
    <citation type="submission" date="2015-12" db="EMBL/GenBank/DDBJ databases">
        <title>Haloferax profundi sp. nov. isolated from the Discovery deep brine-seawater interface in the Red Sea.</title>
        <authorList>
            <person name="Zhang G."/>
            <person name="Stingl U."/>
            <person name="Rashid M."/>
        </authorList>
    </citation>
    <scope>NUCLEOTIDE SEQUENCE [LARGE SCALE GENOMIC DNA]</scope>
    <source>
        <strain evidence="1 2">SB29</strain>
    </source>
</reference>
<evidence type="ECO:0000313" key="2">
    <source>
        <dbReference type="Proteomes" id="UP000053157"/>
    </source>
</evidence>
<proteinExistence type="predicted"/>
<organism evidence="1 2">
    <name type="scientific">Haloferax profundi</name>
    <dbReference type="NCBI Taxonomy" id="1544718"/>
    <lineage>
        <taxon>Archaea</taxon>
        <taxon>Methanobacteriati</taxon>
        <taxon>Methanobacteriota</taxon>
        <taxon>Stenosarchaea group</taxon>
        <taxon>Halobacteria</taxon>
        <taxon>Halobacteriales</taxon>
        <taxon>Haloferacaceae</taxon>
        <taxon>Haloferax</taxon>
    </lineage>
</organism>